<feature type="domain" description="AB hydrolase-1" evidence="1">
    <location>
        <begin position="1"/>
        <end position="103"/>
    </location>
</feature>
<dbReference type="PANTHER" id="PTHR43194:SF2">
    <property type="entry name" value="PEROXISOMAL MEMBRANE PROTEIN LPX1"/>
    <property type="match status" value="1"/>
</dbReference>
<dbReference type="SUPFAM" id="SSF53474">
    <property type="entry name" value="alpha/beta-Hydrolases"/>
    <property type="match status" value="1"/>
</dbReference>
<dbReference type="RefSeq" id="WP_386726481.1">
    <property type="nucleotide sequence ID" value="NZ_JBHSTP010000001.1"/>
</dbReference>
<dbReference type="PANTHER" id="PTHR43194">
    <property type="entry name" value="HYDROLASE ALPHA/BETA FOLD FAMILY"/>
    <property type="match status" value="1"/>
</dbReference>
<dbReference type="GO" id="GO:0016787">
    <property type="term" value="F:hydrolase activity"/>
    <property type="evidence" value="ECO:0007669"/>
    <property type="project" value="UniProtKB-KW"/>
</dbReference>
<name>A0ABW1VBU5_9MICO</name>
<organism evidence="2 3">
    <name type="scientific">Luethyella okanaganae</name>
    <dbReference type="NCBI Taxonomy" id="69372"/>
    <lineage>
        <taxon>Bacteria</taxon>
        <taxon>Bacillati</taxon>
        <taxon>Actinomycetota</taxon>
        <taxon>Actinomycetes</taxon>
        <taxon>Micrococcales</taxon>
        <taxon>Microbacteriaceae</taxon>
        <taxon>Luethyella</taxon>
    </lineage>
</organism>
<dbReference type="Proteomes" id="UP001596306">
    <property type="component" value="Unassembled WGS sequence"/>
</dbReference>
<dbReference type="Gene3D" id="3.40.50.1820">
    <property type="entry name" value="alpha/beta hydrolase"/>
    <property type="match status" value="1"/>
</dbReference>
<keyword evidence="2" id="KW-0378">Hydrolase</keyword>
<proteinExistence type="predicted"/>
<comment type="caution">
    <text evidence="2">The sequence shown here is derived from an EMBL/GenBank/DDBJ whole genome shotgun (WGS) entry which is preliminary data.</text>
</comment>
<dbReference type="InterPro" id="IPR000073">
    <property type="entry name" value="AB_hydrolase_1"/>
</dbReference>
<gene>
    <name evidence="2" type="ORF">ACFQB0_01090</name>
</gene>
<keyword evidence="3" id="KW-1185">Reference proteome</keyword>
<protein>
    <submittedName>
        <fullName evidence="2">Alpha/beta fold hydrolase</fullName>
    </submittedName>
</protein>
<accession>A0ABW1VBU5</accession>
<dbReference type="EMBL" id="JBHSTP010000001">
    <property type="protein sequence ID" value="MFC6354707.1"/>
    <property type="molecule type" value="Genomic_DNA"/>
</dbReference>
<sequence>MLLLHGFVSSGAEDWIDTGWATALTGTGRTAIVPDLPGHGESQAVTSTADAATHRILAAIDAVIDASGAEQVDVIGYSLGARLAWDLPAASSGRVRRLVLGGLSPFEPFLGVDLPELERVIAGDAEPGPSLTGFMAQMISAPGRDTASLAHCIAGLASEPFRPTESAPVVPALFVAGRDDQLTDGVEDLVALIDDAEFASVPGDHRGALDSAEFRALALAFLD</sequence>
<evidence type="ECO:0000313" key="2">
    <source>
        <dbReference type="EMBL" id="MFC6354707.1"/>
    </source>
</evidence>
<reference evidence="3" key="1">
    <citation type="journal article" date="2019" name="Int. J. Syst. Evol. Microbiol.">
        <title>The Global Catalogue of Microorganisms (GCM) 10K type strain sequencing project: providing services to taxonomists for standard genome sequencing and annotation.</title>
        <authorList>
            <consortium name="The Broad Institute Genomics Platform"/>
            <consortium name="The Broad Institute Genome Sequencing Center for Infectious Disease"/>
            <person name="Wu L."/>
            <person name="Ma J."/>
        </authorList>
    </citation>
    <scope>NUCLEOTIDE SEQUENCE [LARGE SCALE GENOMIC DNA]</scope>
    <source>
        <strain evidence="3">CCUG 43304</strain>
    </source>
</reference>
<dbReference type="Pfam" id="PF00561">
    <property type="entry name" value="Abhydrolase_1"/>
    <property type="match status" value="1"/>
</dbReference>
<evidence type="ECO:0000313" key="3">
    <source>
        <dbReference type="Proteomes" id="UP001596306"/>
    </source>
</evidence>
<dbReference type="InterPro" id="IPR050228">
    <property type="entry name" value="Carboxylesterase_BioH"/>
</dbReference>
<evidence type="ECO:0000259" key="1">
    <source>
        <dbReference type="Pfam" id="PF00561"/>
    </source>
</evidence>
<dbReference type="InterPro" id="IPR029058">
    <property type="entry name" value="AB_hydrolase_fold"/>
</dbReference>